<feature type="transmembrane region" description="Helical" evidence="1">
    <location>
        <begin position="161"/>
        <end position="180"/>
    </location>
</feature>
<proteinExistence type="predicted"/>
<name>A0A6P1MAR0_9FIRM</name>
<organism evidence="2 3">
    <name type="scientific">Aminipila terrae</name>
    <dbReference type="NCBI Taxonomy" id="2697030"/>
    <lineage>
        <taxon>Bacteria</taxon>
        <taxon>Bacillati</taxon>
        <taxon>Bacillota</taxon>
        <taxon>Clostridia</taxon>
        <taxon>Peptostreptococcales</taxon>
        <taxon>Anaerovoracaceae</taxon>
        <taxon>Aminipila</taxon>
    </lineage>
</organism>
<gene>
    <name evidence="2" type="ORF">Ami3637_04320</name>
</gene>
<evidence type="ECO:0000313" key="3">
    <source>
        <dbReference type="Proteomes" id="UP000463883"/>
    </source>
</evidence>
<sequence>MNLEAKLASYRKTAKAEPEEEKIQETIKKSKEVFYAIEREHMLSYREFLWVQFKVIQKRWWIFQFLLLCILGTMLVSTYEDTFIQRGMGIMASLFVILIIPEFWKNRACRCMEIEEAAYYSLRQIYAARMVLFGIVDILLLTVFCATVSMELHFKLTELVIQFILPMIVTACICFGTLCSKYILNETVAITLCIIWSAIWTFITLNEKAYTMITLPIWRALVAFSLVCLCITVYRTLNSCNKYWEVDFNGIGIG</sequence>
<evidence type="ECO:0000313" key="2">
    <source>
        <dbReference type="EMBL" id="QHI71710.1"/>
    </source>
</evidence>
<evidence type="ECO:0008006" key="4">
    <source>
        <dbReference type="Google" id="ProtNLM"/>
    </source>
</evidence>
<keyword evidence="1" id="KW-0472">Membrane</keyword>
<keyword evidence="3" id="KW-1185">Reference proteome</keyword>
<dbReference type="RefSeq" id="WP_162361484.1">
    <property type="nucleotide sequence ID" value="NZ_CP047591.1"/>
</dbReference>
<feature type="transmembrane region" description="Helical" evidence="1">
    <location>
        <begin position="83"/>
        <end position="104"/>
    </location>
</feature>
<evidence type="ECO:0000256" key="1">
    <source>
        <dbReference type="SAM" id="Phobius"/>
    </source>
</evidence>
<accession>A0A6P1MAR0</accession>
<protein>
    <recommendedName>
        <fullName evidence="4">ABC-2 transporter permease</fullName>
    </recommendedName>
</protein>
<dbReference type="Proteomes" id="UP000463883">
    <property type="component" value="Chromosome"/>
</dbReference>
<dbReference type="AlphaFoldDB" id="A0A6P1MAR0"/>
<dbReference type="EMBL" id="CP047591">
    <property type="protein sequence ID" value="QHI71710.1"/>
    <property type="molecule type" value="Genomic_DNA"/>
</dbReference>
<feature type="transmembrane region" description="Helical" evidence="1">
    <location>
        <begin position="217"/>
        <end position="234"/>
    </location>
</feature>
<keyword evidence="1" id="KW-1133">Transmembrane helix</keyword>
<reference evidence="2 3" key="1">
    <citation type="submission" date="2020-01" db="EMBL/GenBank/DDBJ databases">
        <title>Genomic analysis of Aminipila sp. CBA3637.</title>
        <authorList>
            <person name="Kim Y.B."/>
            <person name="Roh S.W."/>
        </authorList>
    </citation>
    <scope>NUCLEOTIDE SEQUENCE [LARGE SCALE GENOMIC DNA]</scope>
    <source>
        <strain evidence="2 3">CBA3637</strain>
    </source>
</reference>
<feature type="transmembrane region" description="Helical" evidence="1">
    <location>
        <begin position="60"/>
        <end position="77"/>
    </location>
</feature>
<dbReference type="KEGG" id="amic:Ami3637_04320"/>
<feature type="transmembrane region" description="Helical" evidence="1">
    <location>
        <begin position="125"/>
        <end position="149"/>
    </location>
</feature>
<feature type="transmembrane region" description="Helical" evidence="1">
    <location>
        <begin position="187"/>
        <end position="205"/>
    </location>
</feature>
<keyword evidence="1" id="KW-0812">Transmembrane</keyword>